<feature type="compositionally biased region" description="Pro residues" evidence="1">
    <location>
        <begin position="471"/>
        <end position="506"/>
    </location>
</feature>
<proteinExistence type="predicted"/>
<protein>
    <submittedName>
        <fullName evidence="3">Uncharacterized protein</fullName>
    </submittedName>
</protein>
<keyword evidence="4" id="KW-1185">Reference proteome</keyword>
<feature type="compositionally biased region" description="Basic and acidic residues" evidence="1">
    <location>
        <begin position="595"/>
        <end position="608"/>
    </location>
</feature>
<name>A0AAE0NDZ9_9PEZI</name>
<dbReference type="EMBL" id="JAULSN010000002">
    <property type="protein sequence ID" value="KAK3379727.1"/>
    <property type="molecule type" value="Genomic_DNA"/>
</dbReference>
<gene>
    <name evidence="3" type="ORF">B0T24DRAFT_612769</name>
</gene>
<dbReference type="Proteomes" id="UP001287356">
    <property type="component" value="Unassembled WGS sequence"/>
</dbReference>
<feature type="region of interest" description="Disordered" evidence="1">
    <location>
        <begin position="317"/>
        <end position="391"/>
    </location>
</feature>
<feature type="chain" id="PRO_5041937745" evidence="2">
    <location>
        <begin position="27"/>
        <end position="618"/>
    </location>
</feature>
<organism evidence="3 4">
    <name type="scientific">Lasiosphaeria ovina</name>
    <dbReference type="NCBI Taxonomy" id="92902"/>
    <lineage>
        <taxon>Eukaryota</taxon>
        <taxon>Fungi</taxon>
        <taxon>Dikarya</taxon>
        <taxon>Ascomycota</taxon>
        <taxon>Pezizomycotina</taxon>
        <taxon>Sordariomycetes</taxon>
        <taxon>Sordariomycetidae</taxon>
        <taxon>Sordariales</taxon>
        <taxon>Lasiosphaeriaceae</taxon>
        <taxon>Lasiosphaeria</taxon>
    </lineage>
</organism>
<feature type="compositionally biased region" description="Polar residues" evidence="1">
    <location>
        <begin position="511"/>
        <end position="521"/>
    </location>
</feature>
<feature type="region of interest" description="Disordered" evidence="1">
    <location>
        <begin position="406"/>
        <end position="618"/>
    </location>
</feature>
<evidence type="ECO:0000256" key="1">
    <source>
        <dbReference type="SAM" id="MobiDB-lite"/>
    </source>
</evidence>
<keyword evidence="2" id="KW-0732">Signal</keyword>
<sequence>MILACLAKLYTALLFFYLSSVSLLTANVTRSSVIHGCRVSETLKVRALWQSELALARPACLFKMLDENLPTFRFKPTSDNPLSSVVFFTQNGDDPSADYVLRRADPAVPDSRNRYAVALCDAYNPDVIYGEVMIEPEWSQPTLSTAEIRAQAQNGAGPALATPLIPDNFTIQLYNPDQSVNIKLVPGGWNKTDSWEFELPIQTFRMPSVSELDREHRVPPADLAPRIMFRWKKDGKLTKDMTCFMTGKNLGGRKSKEPDITIALFKAARDTAVTIYQPNLQRVEVEDNKGLEIVLLLSAEIVKDLYLMPKQDVFNISGGGPSPSALNGGGRRKNSRPTAAQAPSPPMPPLAMSGGLGNIPPQAQRHSPVSRPYPSPPLAAHSVPPGAIGPSAADIEAETRRLQAMVEREDREREKRERAEQKRIKRMLEDEEEQNRRREEAVAKETERLRKKYGVDGQDLPHYRPSGIVSPPTPPPPPAAPPLPPRNNPIPQFAPPPLVPLPPPHLQPAQNSSNWFGSSLPTRPVSAGPNGAGPGPFHCSTLNNMWGAAAGAIAGTPTPPPHLAQAPRPSSSSGRRRKDSGGAPYIAESDVGGRYNDRPSWRNDDDRRRVQKKRSSHW</sequence>
<feature type="signal peptide" evidence="2">
    <location>
        <begin position="1"/>
        <end position="26"/>
    </location>
</feature>
<comment type="caution">
    <text evidence="3">The sequence shown here is derived from an EMBL/GenBank/DDBJ whole genome shotgun (WGS) entry which is preliminary data.</text>
</comment>
<accession>A0AAE0NDZ9</accession>
<evidence type="ECO:0000313" key="3">
    <source>
        <dbReference type="EMBL" id="KAK3379727.1"/>
    </source>
</evidence>
<evidence type="ECO:0000256" key="2">
    <source>
        <dbReference type="SAM" id="SignalP"/>
    </source>
</evidence>
<feature type="compositionally biased region" description="Low complexity" evidence="1">
    <location>
        <begin position="547"/>
        <end position="556"/>
    </location>
</feature>
<dbReference type="AlphaFoldDB" id="A0AAE0NDZ9"/>
<feature type="compositionally biased region" description="Basic and acidic residues" evidence="1">
    <location>
        <begin position="406"/>
        <end position="448"/>
    </location>
</feature>
<reference evidence="3" key="1">
    <citation type="journal article" date="2023" name="Mol. Phylogenet. Evol.">
        <title>Genome-scale phylogeny and comparative genomics of the fungal order Sordariales.</title>
        <authorList>
            <person name="Hensen N."/>
            <person name="Bonometti L."/>
            <person name="Westerberg I."/>
            <person name="Brannstrom I.O."/>
            <person name="Guillou S."/>
            <person name="Cros-Aarteil S."/>
            <person name="Calhoun S."/>
            <person name="Haridas S."/>
            <person name="Kuo A."/>
            <person name="Mondo S."/>
            <person name="Pangilinan J."/>
            <person name="Riley R."/>
            <person name="LaButti K."/>
            <person name="Andreopoulos B."/>
            <person name="Lipzen A."/>
            <person name="Chen C."/>
            <person name="Yan M."/>
            <person name="Daum C."/>
            <person name="Ng V."/>
            <person name="Clum A."/>
            <person name="Steindorff A."/>
            <person name="Ohm R.A."/>
            <person name="Martin F."/>
            <person name="Silar P."/>
            <person name="Natvig D.O."/>
            <person name="Lalanne C."/>
            <person name="Gautier V."/>
            <person name="Ament-Velasquez S.L."/>
            <person name="Kruys A."/>
            <person name="Hutchinson M.I."/>
            <person name="Powell A.J."/>
            <person name="Barry K."/>
            <person name="Miller A.N."/>
            <person name="Grigoriev I.V."/>
            <person name="Debuchy R."/>
            <person name="Gladieux P."/>
            <person name="Hiltunen Thoren M."/>
            <person name="Johannesson H."/>
        </authorList>
    </citation>
    <scope>NUCLEOTIDE SEQUENCE</scope>
    <source>
        <strain evidence="3">CBS 958.72</strain>
    </source>
</reference>
<reference evidence="3" key="2">
    <citation type="submission" date="2023-06" db="EMBL/GenBank/DDBJ databases">
        <authorList>
            <consortium name="Lawrence Berkeley National Laboratory"/>
            <person name="Haridas S."/>
            <person name="Hensen N."/>
            <person name="Bonometti L."/>
            <person name="Westerberg I."/>
            <person name="Brannstrom I.O."/>
            <person name="Guillou S."/>
            <person name="Cros-Aarteil S."/>
            <person name="Calhoun S."/>
            <person name="Kuo A."/>
            <person name="Mondo S."/>
            <person name="Pangilinan J."/>
            <person name="Riley R."/>
            <person name="Labutti K."/>
            <person name="Andreopoulos B."/>
            <person name="Lipzen A."/>
            <person name="Chen C."/>
            <person name="Yanf M."/>
            <person name="Daum C."/>
            <person name="Ng V."/>
            <person name="Clum A."/>
            <person name="Steindorff A."/>
            <person name="Ohm R."/>
            <person name="Martin F."/>
            <person name="Silar P."/>
            <person name="Natvig D."/>
            <person name="Lalanne C."/>
            <person name="Gautier V."/>
            <person name="Ament-Velasquez S.L."/>
            <person name="Kruys A."/>
            <person name="Hutchinson M.I."/>
            <person name="Powell A.J."/>
            <person name="Barry K."/>
            <person name="Miller A.N."/>
            <person name="Grigoriev I.V."/>
            <person name="Debuchy R."/>
            <person name="Gladieux P."/>
            <person name="Thoren M.H."/>
            <person name="Johannesson H."/>
        </authorList>
    </citation>
    <scope>NUCLEOTIDE SEQUENCE</scope>
    <source>
        <strain evidence="3">CBS 958.72</strain>
    </source>
</reference>
<evidence type="ECO:0000313" key="4">
    <source>
        <dbReference type="Proteomes" id="UP001287356"/>
    </source>
</evidence>
<feature type="compositionally biased region" description="Basic residues" evidence="1">
    <location>
        <begin position="609"/>
        <end position="618"/>
    </location>
</feature>